<keyword evidence="3 5" id="KW-1133">Transmembrane helix</keyword>
<evidence type="ECO:0000313" key="6">
    <source>
        <dbReference type="EMBL" id="GFE55909.1"/>
    </source>
</evidence>
<dbReference type="EMBL" id="BLIY01000025">
    <property type="protein sequence ID" value="GFE55909.1"/>
    <property type="molecule type" value="Genomic_DNA"/>
</dbReference>
<dbReference type="Pfam" id="PF02535">
    <property type="entry name" value="Zip"/>
    <property type="match status" value="1"/>
</dbReference>
<dbReference type="Proteomes" id="UP001057455">
    <property type="component" value="Unassembled WGS sequence"/>
</dbReference>
<evidence type="ECO:0000256" key="2">
    <source>
        <dbReference type="ARBA" id="ARBA00022692"/>
    </source>
</evidence>
<keyword evidence="2 5" id="KW-0812">Transmembrane</keyword>
<dbReference type="OrthoDB" id="448280at2759"/>
<name>A0A9W5TCS5_BABOV</name>
<comment type="subcellular location">
    <subcellularLocation>
        <location evidence="1">Membrane</location>
        <topology evidence="1">Multi-pass membrane protein</topology>
    </subcellularLocation>
</comment>
<dbReference type="AlphaFoldDB" id="A0A9W5TCS5"/>
<feature type="transmembrane region" description="Helical" evidence="5">
    <location>
        <begin position="6"/>
        <end position="23"/>
    </location>
</feature>
<comment type="caution">
    <text evidence="6">The sequence shown here is derived from an EMBL/GenBank/DDBJ whole genome shotgun (WGS) entry which is preliminary data.</text>
</comment>
<evidence type="ECO:0000313" key="7">
    <source>
        <dbReference type="Proteomes" id="UP001057455"/>
    </source>
</evidence>
<keyword evidence="4 5" id="KW-0472">Membrane</keyword>
<evidence type="ECO:0000256" key="1">
    <source>
        <dbReference type="ARBA" id="ARBA00004141"/>
    </source>
</evidence>
<gene>
    <name evidence="6" type="ORF">BaOVIS_033130</name>
</gene>
<accession>A0A9W5TCS5</accession>
<feature type="transmembrane region" description="Helical" evidence="5">
    <location>
        <begin position="80"/>
        <end position="97"/>
    </location>
</feature>
<dbReference type="GO" id="GO:0005385">
    <property type="term" value="F:zinc ion transmembrane transporter activity"/>
    <property type="evidence" value="ECO:0007669"/>
    <property type="project" value="TreeGrafter"/>
</dbReference>
<evidence type="ECO:0000256" key="4">
    <source>
        <dbReference type="ARBA" id="ARBA00023136"/>
    </source>
</evidence>
<evidence type="ECO:0000256" key="5">
    <source>
        <dbReference type="SAM" id="Phobius"/>
    </source>
</evidence>
<proteinExistence type="predicted"/>
<dbReference type="PANTHER" id="PTHR11040">
    <property type="entry name" value="ZINC/IRON TRANSPORTER"/>
    <property type="match status" value="1"/>
</dbReference>
<dbReference type="GO" id="GO:0016020">
    <property type="term" value="C:membrane"/>
    <property type="evidence" value="ECO:0007669"/>
    <property type="project" value="UniProtKB-SubCell"/>
</dbReference>
<protein>
    <submittedName>
        <fullName evidence="6">Zn transporter</fullName>
    </submittedName>
</protein>
<dbReference type="InterPro" id="IPR003689">
    <property type="entry name" value="ZIP"/>
</dbReference>
<sequence>MVQFQKIGVAAIVLVETLVFCYAPEITKRISIYRSAWFNEKTLNNATSGALLSLALTHLLPEGFGEDGKDLILGGVDIRGFVMGMPILLLVTIDFLAGHHCGSHSVVDPGIKSLNSSNITNVIDEEMVPMENFNMALSHVSTDHDYKHDKMSTNMDHFSLKLKQLFTSRALYLLLTFYGHSVLEGALLGAQDNAGSLWGMAFGICAHKWAECLVLNSTVTNLMKNQVLRNLCSIAFALCVPVGILMGTFVLGKSKVVHAIFQLLAIGFFLYLSFELLTHHSSKMGGIARFPLWASYLFGSTLMAVILVVVEIVEMNSHKAKSS</sequence>
<feature type="transmembrane region" description="Helical" evidence="5">
    <location>
        <begin position="256"/>
        <end position="278"/>
    </location>
</feature>
<keyword evidence="7" id="KW-1185">Reference proteome</keyword>
<evidence type="ECO:0000256" key="3">
    <source>
        <dbReference type="ARBA" id="ARBA00022989"/>
    </source>
</evidence>
<organism evidence="6 7">
    <name type="scientific">Babesia ovis</name>
    <dbReference type="NCBI Taxonomy" id="5869"/>
    <lineage>
        <taxon>Eukaryota</taxon>
        <taxon>Sar</taxon>
        <taxon>Alveolata</taxon>
        <taxon>Apicomplexa</taxon>
        <taxon>Aconoidasida</taxon>
        <taxon>Piroplasmida</taxon>
        <taxon>Babesiidae</taxon>
        <taxon>Babesia</taxon>
    </lineage>
</organism>
<feature type="transmembrane region" description="Helical" evidence="5">
    <location>
        <begin position="227"/>
        <end position="250"/>
    </location>
</feature>
<feature type="transmembrane region" description="Helical" evidence="5">
    <location>
        <begin position="290"/>
        <end position="313"/>
    </location>
</feature>
<reference evidence="6" key="1">
    <citation type="submission" date="2019-12" db="EMBL/GenBank/DDBJ databases">
        <title>Genome sequence of Babesia ovis.</title>
        <authorList>
            <person name="Yamagishi J."/>
            <person name="Sevinc F."/>
            <person name="Xuan X."/>
        </authorList>
    </citation>
    <scope>NUCLEOTIDE SEQUENCE</scope>
    <source>
        <strain evidence="6">Selcuk</strain>
    </source>
</reference>
<dbReference type="PANTHER" id="PTHR11040:SF198">
    <property type="entry name" value="METAL HOMEOSTASIS FACTOR ATX2"/>
    <property type="match status" value="1"/>
</dbReference>